<dbReference type="STRING" id="33036.HMPREF3200_01132"/>
<dbReference type="RefSeq" id="WP_060929468.1">
    <property type="nucleotide sequence ID" value="NZ_CAMPUE010000001.1"/>
</dbReference>
<dbReference type="PRINTS" id="PR00455">
    <property type="entry name" value="HTHTETR"/>
</dbReference>
<dbReference type="PROSITE" id="PS50977">
    <property type="entry name" value="HTH_TETR_2"/>
    <property type="match status" value="1"/>
</dbReference>
<evidence type="ECO:0000313" key="4">
    <source>
        <dbReference type="EMBL" id="KWZ77661.1"/>
    </source>
</evidence>
<feature type="domain" description="HTH tetR-type" evidence="3">
    <location>
        <begin position="5"/>
        <end position="65"/>
    </location>
</feature>
<dbReference type="PATRIC" id="fig|33036.3.peg.1121"/>
<keyword evidence="5" id="KW-1185">Reference proteome</keyword>
<comment type="caution">
    <text evidence="4">The sequence shown here is derived from an EMBL/GenBank/DDBJ whole genome shotgun (WGS) entry which is preliminary data.</text>
</comment>
<dbReference type="Gene3D" id="1.10.357.10">
    <property type="entry name" value="Tetracycline Repressor, domain 2"/>
    <property type="match status" value="1"/>
</dbReference>
<dbReference type="AlphaFoldDB" id="A0A133KDJ3"/>
<keyword evidence="1 2" id="KW-0238">DNA-binding</keyword>
<proteinExistence type="predicted"/>
<gene>
    <name evidence="4" type="ORF">HMPREF3200_01132</name>
</gene>
<organism evidence="4 5">
    <name type="scientific">Anaerococcus tetradius</name>
    <dbReference type="NCBI Taxonomy" id="33036"/>
    <lineage>
        <taxon>Bacteria</taxon>
        <taxon>Bacillati</taxon>
        <taxon>Bacillota</taxon>
        <taxon>Tissierellia</taxon>
        <taxon>Tissierellales</taxon>
        <taxon>Peptoniphilaceae</taxon>
        <taxon>Anaerococcus</taxon>
    </lineage>
</organism>
<evidence type="ECO:0000256" key="1">
    <source>
        <dbReference type="ARBA" id="ARBA00023125"/>
    </source>
</evidence>
<protein>
    <submittedName>
        <fullName evidence="4">Transcriptional regulator, TetR family</fullName>
    </submittedName>
</protein>
<accession>A0A133KDJ3</accession>
<dbReference type="OrthoDB" id="9812993at2"/>
<dbReference type="GO" id="GO:0003677">
    <property type="term" value="F:DNA binding"/>
    <property type="evidence" value="ECO:0007669"/>
    <property type="project" value="UniProtKB-UniRule"/>
</dbReference>
<evidence type="ECO:0000256" key="2">
    <source>
        <dbReference type="PROSITE-ProRule" id="PRU00335"/>
    </source>
</evidence>
<dbReference type="Pfam" id="PF00440">
    <property type="entry name" value="TetR_N"/>
    <property type="match status" value="1"/>
</dbReference>
<name>A0A133KDJ3_9FIRM</name>
<dbReference type="EMBL" id="LRPM01000046">
    <property type="protein sequence ID" value="KWZ77661.1"/>
    <property type="molecule type" value="Genomic_DNA"/>
</dbReference>
<sequence length="184" mass="21360">MPKKYESKSMILEVCRQLIASEGIGAINMRKVASLSNLAIGSLYYYFPSKDDLLIASIESVWEDIFKIDQIDLQTTNMSDYIRSIYLNIKQGMEKYPNFLSIHSISFSSKKDEKARLVMRQFLDNLKKDLVKILINDKNIKASVFDDNFTKEEFAEFILANIITILLTHRPVEFLIKTIEKILY</sequence>
<dbReference type="InterPro" id="IPR009057">
    <property type="entry name" value="Homeodomain-like_sf"/>
</dbReference>
<dbReference type="InterPro" id="IPR001647">
    <property type="entry name" value="HTH_TetR"/>
</dbReference>
<feature type="DNA-binding region" description="H-T-H motif" evidence="2">
    <location>
        <begin position="28"/>
        <end position="47"/>
    </location>
</feature>
<dbReference type="Proteomes" id="UP000070383">
    <property type="component" value="Unassembled WGS sequence"/>
</dbReference>
<dbReference type="SUPFAM" id="SSF46689">
    <property type="entry name" value="Homeodomain-like"/>
    <property type="match status" value="1"/>
</dbReference>
<reference evidence="5" key="1">
    <citation type="submission" date="2016-01" db="EMBL/GenBank/DDBJ databases">
        <authorList>
            <person name="Mitreva M."/>
            <person name="Pepin K.H."/>
            <person name="Mihindukulasuriya K.A."/>
            <person name="Fulton R."/>
            <person name="Fronick C."/>
            <person name="O'Laughlin M."/>
            <person name="Miner T."/>
            <person name="Herter B."/>
            <person name="Rosa B.A."/>
            <person name="Cordes M."/>
            <person name="Tomlinson C."/>
            <person name="Wollam A."/>
            <person name="Palsikar V.B."/>
            <person name="Mardis E.R."/>
            <person name="Wilson R.K."/>
        </authorList>
    </citation>
    <scope>NUCLEOTIDE SEQUENCE [LARGE SCALE GENOMIC DNA]</scope>
    <source>
        <strain evidence="5">MJR8151</strain>
    </source>
</reference>
<evidence type="ECO:0000313" key="5">
    <source>
        <dbReference type="Proteomes" id="UP000070383"/>
    </source>
</evidence>
<evidence type="ECO:0000259" key="3">
    <source>
        <dbReference type="PROSITE" id="PS50977"/>
    </source>
</evidence>